<dbReference type="Proteomes" id="UP000765509">
    <property type="component" value="Unassembled WGS sequence"/>
</dbReference>
<proteinExistence type="predicted"/>
<dbReference type="AlphaFoldDB" id="A0A9Q3FKG9"/>
<protein>
    <submittedName>
        <fullName evidence="2">Uncharacterized protein</fullName>
    </submittedName>
</protein>
<organism evidence="2 3">
    <name type="scientific">Austropuccinia psidii MF-1</name>
    <dbReference type="NCBI Taxonomy" id="1389203"/>
    <lineage>
        <taxon>Eukaryota</taxon>
        <taxon>Fungi</taxon>
        <taxon>Dikarya</taxon>
        <taxon>Basidiomycota</taxon>
        <taxon>Pucciniomycotina</taxon>
        <taxon>Pucciniomycetes</taxon>
        <taxon>Pucciniales</taxon>
        <taxon>Sphaerophragmiaceae</taxon>
        <taxon>Austropuccinia</taxon>
    </lineage>
</organism>
<keyword evidence="3" id="KW-1185">Reference proteome</keyword>
<dbReference type="EMBL" id="AVOT02045158">
    <property type="protein sequence ID" value="MBW0540514.1"/>
    <property type="molecule type" value="Genomic_DNA"/>
</dbReference>
<evidence type="ECO:0000313" key="2">
    <source>
        <dbReference type="EMBL" id="MBW0540514.1"/>
    </source>
</evidence>
<feature type="compositionally biased region" description="Polar residues" evidence="1">
    <location>
        <begin position="104"/>
        <end position="130"/>
    </location>
</feature>
<evidence type="ECO:0000313" key="3">
    <source>
        <dbReference type="Proteomes" id="UP000765509"/>
    </source>
</evidence>
<feature type="region of interest" description="Disordered" evidence="1">
    <location>
        <begin position="73"/>
        <end position="130"/>
    </location>
</feature>
<dbReference type="OrthoDB" id="8015427at2759"/>
<gene>
    <name evidence="2" type="ORF">O181_080229</name>
</gene>
<comment type="caution">
    <text evidence="2">The sequence shown here is derived from an EMBL/GenBank/DDBJ whole genome shotgun (WGS) entry which is preliminary data.</text>
</comment>
<evidence type="ECO:0000256" key="1">
    <source>
        <dbReference type="SAM" id="MobiDB-lite"/>
    </source>
</evidence>
<accession>A0A9Q3FKG9</accession>
<reference evidence="2" key="1">
    <citation type="submission" date="2021-03" db="EMBL/GenBank/DDBJ databases">
        <title>Draft genome sequence of rust myrtle Austropuccinia psidii MF-1, a brazilian biotype.</title>
        <authorList>
            <person name="Quecine M.C."/>
            <person name="Pachon D.M.R."/>
            <person name="Bonatelli M.L."/>
            <person name="Correr F.H."/>
            <person name="Franceschini L.M."/>
            <person name="Leite T.F."/>
            <person name="Margarido G.R.A."/>
            <person name="Almeida C.A."/>
            <person name="Ferrarezi J.A."/>
            <person name="Labate C.A."/>
        </authorList>
    </citation>
    <scope>NUCLEOTIDE SEQUENCE</scope>
    <source>
        <strain evidence="2">MF-1</strain>
    </source>
</reference>
<sequence length="154" mass="17209">MFYDLQKKNLATQLWANNTGAGLTEQEMGITLQQKLDVLCACFSRMNAIFGLKSNVEVFSELNTTSVGTIMVDSGSESNLDEEHKSMSDSCMSEEEMKKRKSTKNNIINPQMHESSTNSPKTTTASDVCSQRLSKKKNVTHFPKRACLKMKEAN</sequence>
<name>A0A9Q3FKG9_9BASI</name>